<evidence type="ECO:0000256" key="5">
    <source>
        <dbReference type="ARBA" id="ARBA00022670"/>
    </source>
</evidence>
<feature type="transmembrane region" description="Helical" evidence="13">
    <location>
        <begin position="118"/>
        <end position="142"/>
    </location>
</feature>
<evidence type="ECO:0000256" key="8">
    <source>
        <dbReference type="ARBA" id="ARBA00022801"/>
    </source>
</evidence>
<evidence type="ECO:0000313" key="15">
    <source>
        <dbReference type="EMBL" id="QPJ63047.1"/>
    </source>
</evidence>
<keyword evidence="5 15" id="KW-0645">Protease</keyword>
<feature type="transmembrane region" description="Helical" evidence="13">
    <location>
        <begin position="50"/>
        <end position="66"/>
    </location>
</feature>
<dbReference type="InterPro" id="IPR008915">
    <property type="entry name" value="Peptidase_M50"/>
</dbReference>
<comment type="cofactor">
    <cofactor evidence="1">
        <name>Zn(2+)</name>
        <dbReference type="ChEBI" id="CHEBI:29105"/>
    </cofactor>
</comment>
<evidence type="ECO:0000256" key="3">
    <source>
        <dbReference type="ARBA" id="ARBA00007931"/>
    </source>
</evidence>
<keyword evidence="11" id="KW-0482">Metalloprotease</keyword>
<dbReference type="PANTHER" id="PTHR35864">
    <property type="entry name" value="ZINC METALLOPROTEASE MJ0611-RELATED"/>
    <property type="match status" value="1"/>
</dbReference>
<organism evidence="15 16">
    <name type="scientific">Candidatus Nitronauta litoralis</name>
    <dbReference type="NCBI Taxonomy" id="2705533"/>
    <lineage>
        <taxon>Bacteria</taxon>
        <taxon>Pseudomonadati</taxon>
        <taxon>Nitrospinota/Tectimicrobiota group</taxon>
        <taxon>Nitrospinota</taxon>
        <taxon>Nitrospinia</taxon>
        <taxon>Nitrospinales</taxon>
        <taxon>Nitrospinaceae</taxon>
        <taxon>Candidatus Nitronauta</taxon>
    </lineage>
</organism>
<evidence type="ECO:0000256" key="7">
    <source>
        <dbReference type="ARBA" id="ARBA00022723"/>
    </source>
</evidence>
<evidence type="ECO:0000256" key="9">
    <source>
        <dbReference type="ARBA" id="ARBA00022833"/>
    </source>
</evidence>
<dbReference type="GO" id="GO:0046872">
    <property type="term" value="F:metal ion binding"/>
    <property type="evidence" value="ECO:0007669"/>
    <property type="project" value="UniProtKB-KW"/>
</dbReference>
<keyword evidence="4" id="KW-1003">Cell membrane</keyword>
<evidence type="ECO:0000256" key="6">
    <source>
        <dbReference type="ARBA" id="ARBA00022692"/>
    </source>
</evidence>
<keyword evidence="7" id="KW-0479">Metal-binding</keyword>
<dbReference type="AlphaFoldDB" id="A0A7T0BY07"/>
<evidence type="ECO:0000256" key="1">
    <source>
        <dbReference type="ARBA" id="ARBA00001947"/>
    </source>
</evidence>
<dbReference type="GO" id="GO:0005886">
    <property type="term" value="C:plasma membrane"/>
    <property type="evidence" value="ECO:0007669"/>
    <property type="project" value="UniProtKB-SubCell"/>
</dbReference>
<proteinExistence type="inferred from homology"/>
<keyword evidence="12 13" id="KW-0472">Membrane</keyword>
<accession>A0A7T0BY07</accession>
<evidence type="ECO:0000256" key="2">
    <source>
        <dbReference type="ARBA" id="ARBA00004651"/>
    </source>
</evidence>
<sequence length="215" mass="24167">MTQTEFFIYLAPIALISLTLHEYSHGYVAYLLGDDTAKRRGRLSFNPLRHLDPIGTLFIIFFHFGWAKPVPVDPRNFSDPRKHMMFVALAGPAANLMIALVGGFLLRMVFKDVENYVGLFDFFCVVVLINVILALFNLLPFFPLDGSSILKGLLPSTWADRLANVDKYFAILLIGIFIADGFLKIGIFGGILLKPVMFVVQFLTQEAFPAFLSRL</sequence>
<keyword evidence="8" id="KW-0378">Hydrolase</keyword>
<dbReference type="PANTHER" id="PTHR35864:SF1">
    <property type="entry name" value="ZINC METALLOPROTEASE YWHC-RELATED"/>
    <property type="match status" value="1"/>
</dbReference>
<evidence type="ECO:0000313" key="16">
    <source>
        <dbReference type="Proteomes" id="UP000594688"/>
    </source>
</evidence>
<keyword evidence="9" id="KW-0862">Zinc</keyword>
<comment type="subcellular location">
    <subcellularLocation>
        <location evidence="2">Cell membrane</location>
        <topology evidence="2">Multi-pass membrane protein</topology>
    </subcellularLocation>
</comment>
<feature type="transmembrane region" description="Helical" evidence="13">
    <location>
        <begin position="86"/>
        <end position="106"/>
    </location>
</feature>
<feature type="domain" description="Peptidase M50" evidence="14">
    <location>
        <begin position="118"/>
        <end position="164"/>
    </location>
</feature>
<gene>
    <name evidence="15" type="ORF">G3M70_14650</name>
</gene>
<dbReference type="KEGG" id="nli:G3M70_14650"/>
<keyword evidence="10 13" id="KW-1133">Transmembrane helix</keyword>
<reference evidence="15 16" key="1">
    <citation type="submission" date="2020-02" db="EMBL/GenBank/DDBJ databases">
        <title>Genomic and physiological characterization of two novel Nitrospinaceae genera.</title>
        <authorList>
            <person name="Mueller A.J."/>
            <person name="Jung M.-Y."/>
            <person name="Strachan C.R."/>
            <person name="Herbold C.W."/>
            <person name="Kirkegaard R.H."/>
            <person name="Daims H."/>
        </authorList>
    </citation>
    <scope>NUCLEOTIDE SEQUENCE [LARGE SCALE GENOMIC DNA]</scope>
    <source>
        <strain evidence="15">EB</strain>
    </source>
</reference>
<name>A0A7T0BY07_9BACT</name>
<feature type="transmembrane region" description="Helical" evidence="13">
    <location>
        <begin position="168"/>
        <end position="193"/>
    </location>
</feature>
<dbReference type="CDD" id="cd06158">
    <property type="entry name" value="S2P-M50_like_1"/>
    <property type="match status" value="1"/>
</dbReference>
<evidence type="ECO:0000256" key="10">
    <source>
        <dbReference type="ARBA" id="ARBA00022989"/>
    </source>
</evidence>
<dbReference type="InterPro" id="IPR052348">
    <property type="entry name" value="Metallopeptidase_M50B"/>
</dbReference>
<keyword evidence="6 13" id="KW-0812">Transmembrane</keyword>
<dbReference type="EMBL" id="CP048685">
    <property type="protein sequence ID" value="QPJ63047.1"/>
    <property type="molecule type" value="Genomic_DNA"/>
</dbReference>
<evidence type="ECO:0000259" key="14">
    <source>
        <dbReference type="Pfam" id="PF02163"/>
    </source>
</evidence>
<evidence type="ECO:0000256" key="11">
    <source>
        <dbReference type="ARBA" id="ARBA00023049"/>
    </source>
</evidence>
<evidence type="ECO:0000256" key="4">
    <source>
        <dbReference type="ARBA" id="ARBA00022475"/>
    </source>
</evidence>
<dbReference type="Proteomes" id="UP000594688">
    <property type="component" value="Chromosome"/>
</dbReference>
<dbReference type="GO" id="GO:0008237">
    <property type="term" value="F:metallopeptidase activity"/>
    <property type="evidence" value="ECO:0007669"/>
    <property type="project" value="UniProtKB-KW"/>
</dbReference>
<evidence type="ECO:0000256" key="12">
    <source>
        <dbReference type="ARBA" id="ARBA00023136"/>
    </source>
</evidence>
<dbReference type="InterPro" id="IPR044537">
    <property type="entry name" value="Rip2-like"/>
</dbReference>
<protein>
    <submittedName>
        <fullName evidence="15">Site-2 protease family protein</fullName>
    </submittedName>
</protein>
<evidence type="ECO:0000256" key="13">
    <source>
        <dbReference type="SAM" id="Phobius"/>
    </source>
</evidence>
<dbReference type="Pfam" id="PF02163">
    <property type="entry name" value="Peptidase_M50"/>
    <property type="match status" value="1"/>
</dbReference>
<feature type="transmembrane region" description="Helical" evidence="13">
    <location>
        <begin position="6"/>
        <end position="30"/>
    </location>
</feature>
<dbReference type="GO" id="GO:0006508">
    <property type="term" value="P:proteolysis"/>
    <property type="evidence" value="ECO:0007669"/>
    <property type="project" value="UniProtKB-KW"/>
</dbReference>
<comment type="similarity">
    <text evidence="3">Belongs to the peptidase M50B family.</text>
</comment>